<dbReference type="EMBL" id="JAFBDT010000020">
    <property type="protein sequence ID" value="MBM7562516.1"/>
    <property type="molecule type" value="Genomic_DNA"/>
</dbReference>
<organism evidence="1 2">
    <name type="scientific">Fusibacter tunisiensis</name>
    <dbReference type="NCBI Taxonomy" id="1008308"/>
    <lineage>
        <taxon>Bacteria</taxon>
        <taxon>Bacillati</taxon>
        <taxon>Bacillota</taxon>
        <taxon>Clostridia</taxon>
        <taxon>Eubacteriales</taxon>
        <taxon>Eubacteriales Family XII. Incertae Sedis</taxon>
        <taxon>Fusibacter</taxon>
    </lineage>
</organism>
<comment type="caution">
    <text evidence="1">The sequence shown here is derived from an EMBL/GenBank/DDBJ whole genome shotgun (WGS) entry which is preliminary data.</text>
</comment>
<protein>
    <submittedName>
        <fullName evidence="1">Uncharacterized protein</fullName>
    </submittedName>
</protein>
<reference evidence="1 2" key="1">
    <citation type="submission" date="2021-01" db="EMBL/GenBank/DDBJ databases">
        <title>Genomic Encyclopedia of Type Strains, Phase IV (KMG-IV): sequencing the most valuable type-strain genomes for metagenomic binning, comparative biology and taxonomic classification.</title>
        <authorList>
            <person name="Goeker M."/>
        </authorList>
    </citation>
    <scope>NUCLEOTIDE SEQUENCE [LARGE SCALE GENOMIC DNA]</scope>
    <source>
        <strain evidence="1 2">DSM 24436</strain>
    </source>
</reference>
<sequence>MKPIFTIHAGEYLVGTYIEKHFKDCELWIPAKDTGVDLLITNKKDRRKNVSIQVKFSKDFLPEMDAVYHEKLSACGWWTLNPEKILSSTAEFWIIAPYSFSNKDIEFIIIEPKELYERLVAIHGSDKKSLTTYLWVSKKNQCIETRGLKKTDLGNLLDDFVIENEDRNFSKYLNNWSKIENILYGDINEKEK</sequence>
<evidence type="ECO:0000313" key="1">
    <source>
        <dbReference type="EMBL" id="MBM7562516.1"/>
    </source>
</evidence>
<dbReference type="Proteomes" id="UP000767854">
    <property type="component" value="Unassembled WGS sequence"/>
</dbReference>
<accession>A0ABS2MSY6</accession>
<gene>
    <name evidence="1" type="ORF">JOC49_002077</name>
</gene>
<proteinExistence type="predicted"/>
<keyword evidence="2" id="KW-1185">Reference proteome</keyword>
<evidence type="ECO:0000313" key="2">
    <source>
        <dbReference type="Proteomes" id="UP000767854"/>
    </source>
</evidence>
<name>A0ABS2MSY6_9FIRM</name>
<dbReference type="RefSeq" id="WP_204664943.1">
    <property type="nucleotide sequence ID" value="NZ_JAFBDT010000020.1"/>
</dbReference>